<name>A0A1D8N4U8_YARLL</name>
<dbReference type="GeneID" id="90949375"/>
<sequence>MFRIRKGFDEVHTKFDLMNAKIDKQPPVIANRVAALKWQKNPSLSADPPSARSEDTLTNPAKRDYINPDIYHSMTIIASGDRVALWLLVQSSYNARPDQLVIKISPEERDKSLKMKWTTVAGRCNFHVVLYIYNISDGIKNSRLIASEICSSLFHLLPNGIVSRYKDIDSNSWNALCRQANLGYGYDSSWSSAGFSFNSELHSEFSYWYKIAFTLVSDKVGSSLSVATANLDDTPPFCHVINMLPWELLSRLGLDVQSLVSLSQTCRAWFYAISDQDWEQLLTKECPNPWMYYTYSPRASWRACAVAYVKGRRGKLPPRHFSKHTWPVYVDTPLPTDFYSLCKQTGTMQEEAPLVFCDNGFFSNSGFVNLSEDQESFYEPHIWYEDGILSNAHGIEMEIGPKRPCVIRSSPHALVVLFEHNIHTGLYVKFRDTPGRAPDVKLDKTVSFLYSSCTIYLFYNFVLIVKRESYGTKFYTVWHGVFTKITPPMDQVWRRDGVLLCWDGNIWATDSTVWGANVGFGTSVKVVQDEEFGQYAALYNQEGLCQRLIDLKNKFYMDVGDMHANTLITLIGVSYEEVGIYTFTKSYLANTIMGYQGDSDLFTI</sequence>
<reference evidence="1 2" key="1">
    <citation type="journal article" date="2016" name="PLoS ONE">
        <title>Sequence Assembly of Yarrowia lipolytica Strain W29/CLIB89 Shows Transposable Element Diversity.</title>
        <authorList>
            <person name="Magnan C."/>
            <person name="Yu J."/>
            <person name="Chang I."/>
            <person name="Jahn E."/>
            <person name="Kanomata Y."/>
            <person name="Wu J."/>
            <person name="Zeller M."/>
            <person name="Oakes M."/>
            <person name="Baldi P."/>
            <person name="Sandmeyer S."/>
        </authorList>
    </citation>
    <scope>NUCLEOTIDE SEQUENCE [LARGE SCALE GENOMIC DNA]</scope>
    <source>
        <strain evidence="2">CLIB89(W29)</strain>
    </source>
</reference>
<dbReference type="EMBL" id="CP017553">
    <property type="protein sequence ID" value="AOW00661.1"/>
    <property type="molecule type" value="Genomic_DNA"/>
</dbReference>
<gene>
    <name evidence="1" type="ORF">YALI1_A14922g</name>
</gene>
<evidence type="ECO:0008006" key="3">
    <source>
        <dbReference type="Google" id="ProtNLM"/>
    </source>
</evidence>
<dbReference type="Proteomes" id="UP000182444">
    <property type="component" value="Chromosome 1A"/>
</dbReference>
<dbReference type="SUPFAM" id="SSF81383">
    <property type="entry name" value="F-box domain"/>
    <property type="match status" value="1"/>
</dbReference>
<dbReference type="AlphaFoldDB" id="A0A1D8N4U8"/>
<dbReference type="RefSeq" id="XP_068137895.1">
    <property type="nucleotide sequence ID" value="XM_068281794.1"/>
</dbReference>
<evidence type="ECO:0000313" key="2">
    <source>
        <dbReference type="Proteomes" id="UP000182444"/>
    </source>
</evidence>
<dbReference type="VEuPathDB" id="FungiDB:YALI0_A14905g"/>
<proteinExistence type="predicted"/>
<evidence type="ECO:0000313" key="1">
    <source>
        <dbReference type="EMBL" id="AOW00661.1"/>
    </source>
</evidence>
<organism evidence="1 2">
    <name type="scientific">Yarrowia lipolytica</name>
    <name type="common">Candida lipolytica</name>
    <dbReference type="NCBI Taxonomy" id="4952"/>
    <lineage>
        <taxon>Eukaryota</taxon>
        <taxon>Fungi</taxon>
        <taxon>Dikarya</taxon>
        <taxon>Ascomycota</taxon>
        <taxon>Saccharomycotina</taxon>
        <taxon>Dipodascomycetes</taxon>
        <taxon>Dipodascales</taxon>
        <taxon>Dipodascales incertae sedis</taxon>
        <taxon>Yarrowia</taxon>
    </lineage>
</organism>
<dbReference type="VEuPathDB" id="FungiDB:YALI1_A14922g"/>
<accession>A0A1D8N4U8</accession>
<protein>
    <recommendedName>
        <fullName evidence="3">F-box domain-containing protein</fullName>
    </recommendedName>
</protein>
<dbReference type="InterPro" id="IPR036047">
    <property type="entry name" value="F-box-like_dom_sf"/>
</dbReference>